<dbReference type="Proteomes" id="UP000501648">
    <property type="component" value="Chromosome"/>
</dbReference>
<feature type="signal peptide" evidence="1">
    <location>
        <begin position="1"/>
        <end position="26"/>
    </location>
</feature>
<dbReference type="AlphaFoldDB" id="A0A6M3ZK07"/>
<evidence type="ECO:0000256" key="1">
    <source>
        <dbReference type="SAM" id="SignalP"/>
    </source>
</evidence>
<evidence type="ECO:0000313" key="4">
    <source>
        <dbReference type="Proteomes" id="UP000501648"/>
    </source>
</evidence>
<reference evidence="3 4" key="1">
    <citation type="journal article" date="2012" name="J. Bacteriol.">
        <title>Genome sequence of the pathogenic Herbaspirillum seropedicae strain Os34, isolated from rice roots.</title>
        <authorList>
            <person name="Ye W."/>
            <person name="Ye S."/>
            <person name="Liu J."/>
            <person name="Chang S."/>
            <person name="Chen M."/>
            <person name="Zhu B."/>
            <person name="Guo L."/>
            <person name="An Q."/>
        </authorList>
    </citation>
    <scope>NUCLEOTIDE SEQUENCE [LARGE SCALE GENOMIC DNA]</scope>
    <source>
        <strain evidence="3 4">Os34</strain>
    </source>
</reference>
<name>A0A6M3ZK07_9BURK</name>
<gene>
    <name evidence="3" type="ORF">C798_01580</name>
</gene>
<protein>
    <submittedName>
        <fullName evidence="3">Phospholipase</fullName>
    </submittedName>
</protein>
<dbReference type="PANTHER" id="PTHR10185">
    <property type="entry name" value="PHOSPHOLIPASE D - RELATED"/>
    <property type="match status" value="1"/>
</dbReference>
<evidence type="ECO:0000313" key="3">
    <source>
        <dbReference type="EMBL" id="QJP98965.1"/>
    </source>
</evidence>
<dbReference type="PROSITE" id="PS50035">
    <property type="entry name" value="PLD"/>
    <property type="match status" value="2"/>
</dbReference>
<feature type="domain" description="PLD phosphodiesterase" evidence="2">
    <location>
        <begin position="336"/>
        <end position="363"/>
    </location>
</feature>
<dbReference type="CDD" id="cd09107">
    <property type="entry name" value="PLDc_vPLD3_4_5_like_2"/>
    <property type="match status" value="1"/>
</dbReference>
<dbReference type="Gene3D" id="3.30.870.10">
    <property type="entry name" value="Endonuclease Chain A"/>
    <property type="match status" value="2"/>
</dbReference>
<keyword evidence="1" id="KW-0732">Signal</keyword>
<accession>A0A6M3ZK07</accession>
<dbReference type="Pfam" id="PF13091">
    <property type="entry name" value="PLDc_2"/>
    <property type="match status" value="2"/>
</dbReference>
<dbReference type="EMBL" id="CP008956">
    <property type="protein sequence ID" value="QJP98965.1"/>
    <property type="molecule type" value="Genomic_DNA"/>
</dbReference>
<dbReference type="SUPFAM" id="SSF56024">
    <property type="entry name" value="Phospholipase D/nuclease"/>
    <property type="match status" value="2"/>
</dbReference>
<feature type="domain" description="PLD phosphodiesterase" evidence="2">
    <location>
        <begin position="140"/>
        <end position="167"/>
    </location>
</feature>
<organism evidence="3 4">
    <name type="scientific">Herbaspirillum rubrisubalbicans Os34</name>
    <dbReference type="NCBI Taxonomy" id="1235827"/>
    <lineage>
        <taxon>Bacteria</taxon>
        <taxon>Pseudomonadati</taxon>
        <taxon>Pseudomonadota</taxon>
        <taxon>Betaproteobacteria</taxon>
        <taxon>Burkholderiales</taxon>
        <taxon>Oxalobacteraceae</taxon>
        <taxon>Herbaspirillum</taxon>
    </lineage>
</organism>
<dbReference type="InterPro" id="IPR001736">
    <property type="entry name" value="PLipase_D/transphosphatidylase"/>
</dbReference>
<dbReference type="GO" id="GO:0003824">
    <property type="term" value="F:catalytic activity"/>
    <property type="evidence" value="ECO:0007669"/>
    <property type="project" value="InterPro"/>
</dbReference>
<dbReference type="InterPro" id="IPR050874">
    <property type="entry name" value="Diverse_PLD-related"/>
</dbReference>
<dbReference type="InterPro" id="IPR025202">
    <property type="entry name" value="PLD-like_dom"/>
</dbReference>
<feature type="chain" id="PRO_5026931719" evidence="1">
    <location>
        <begin position="27"/>
        <end position="415"/>
    </location>
</feature>
<dbReference type="PANTHER" id="PTHR10185:SF17">
    <property type="entry name" value="GM01519P-RELATED"/>
    <property type="match status" value="1"/>
</dbReference>
<dbReference type="SMART" id="SM00155">
    <property type="entry name" value="PLDc"/>
    <property type="match status" value="2"/>
</dbReference>
<evidence type="ECO:0000259" key="2">
    <source>
        <dbReference type="PROSITE" id="PS50035"/>
    </source>
</evidence>
<dbReference type="GO" id="GO:0006793">
    <property type="term" value="P:phosphorus metabolic process"/>
    <property type="evidence" value="ECO:0007669"/>
    <property type="project" value="UniProtKB-ARBA"/>
</dbReference>
<sequence length="415" mass="45475">MMHSPRRVLVRLAASLGLALCLQVNAHAQFAIPGFELVHTVPRETTLATPDLRDAALVWKEMFDSARHEIVFGQFYVAGQDGEALDDIMAHLAAAGRRGVKIRFLMEKKGEFASVPATIEKLKRIPNLEFRQLDYSSMTGNGIIHAKYFVVDGKTAYVGSQNFDWRSFSHIHETGLKITDATVAAQVQAIFEIDWAAQAAIAAGQPPTVLNHSVVPADVARGNYLVASPNAYNPPGVGDSQSELVRLIGQAQHEVRVQVLDYAPLSYGPHHTRPYYAVIDDALRAAAARGVKIKLMVSNWNTEAPAIRYLQSLAVLPNVEIRIVTLPQASTGFIPFARVIHTKAMSIDGQVAWIGTSNWSGGYLDNSRNLEVVLHDATMAQRVAALHEQTWSSSYAQPIDVLKVYPKPAKGKPAE</sequence>
<proteinExistence type="predicted"/>
<dbReference type="RefSeq" id="WP_017451896.1">
    <property type="nucleotide sequence ID" value="NZ_CP008956.1"/>
</dbReference>